<evidence type="ECO:0000259" key="4">
    <source>
        <dbReference type="PROSITE" id="PS50932"/>
    </source>
</evidence>
<dbReference type="GO" id="GO:0003700">
    <property type="term" value="F:DNA-binding transcription factor activity"/>
    <property type="evidence" value="ECO:0007669"/>
    <property type="project" value="TreeGrafter"/>
</dbReference>
<keyword evidence="1" id="KW-0805">Transcription regulation</keyword>
<evidence type="ECO:0000313" key="6">
    <source>
        <dbReference type="Proteomes" id="UP000199647"/>
    </source>
</evidence>
<gene>
    <name evidence="5" type="ORF">SAMN05216548_10215</name>
</gene>
<evidence type="ECO:0000313" key="5">
    <source>
        <dbReference type="EMBL" id="SEP94518.1"/>
    </source>
</evidence>
<dbReference type="PANTHER" id="PTHR30146:SF33">
    <property type="entry name" value="TRANSCRIPTIONAL REGULATOR"/>
    <property type="match status" value="1"/>
</dbReference>
<dbReference type="RefSeq" id="WP_092495207.1">
    <property type="nucleotide sequence ID" value="NZ_FOFG01000002.1"/>
</dbReference>
<dbReference type="AlphaFoldDB" id="A0A1H9C1L0"/>
<evidence type="ECO:0000256" key="2">
    <source>
        <dbReference type="ARBA" id="ARBA00023125"/>
    </source>
</evidence>
<dbReference type="InterPro" id="IPR000843">
    <property type="entry name" value="HTH_LacI"/>
</dbReference>
<dbReference type="SUPFAM" id="SSF47413">
    <property type="entry name" value="lambda repressor-like DNA-binding domains"/>
    <property type="match status" value="1"/>
</dbReference>
<keyword evidence="3" id="KW-0804">Transcription</keyword>
<dbReference type="PROSITE" id="PS50932">
    <property type="entry name" value="HTH_LACI_2"/>
    <property type="match status" value="1"/>
</dbReference>
<dbReference type="Gene3D" id="3.40.50.2300">
    <property type="match status" value="2"/>
</dbReference>
<protein>
    <submittedName>
        <fullName evidence="5">Transcriptional regulator, LacI family</fullName>
    </submittedName>
</protein>
<dbReference type="EMBL" id="FOFG01000002">
    <property type="protein sequence ID" value="SEP94518.1"/>
    <property type="molecule type" value="Genomic_DNA"/>
</dbReference>
<name>A0A1H9C1L0_9HYPH</name>
<dbReference type="SUPFAM" id="SSF53822">
    <property type="entry name" value="Periplasmic binding protein-like I"/>
    <property type="match status" value="1"/>
</dbReference>
<dbReference type="OrthoDB" id="7170131at2"/>
<dbReference type="SMART" id="SM00354">
    <property type="entry name" value="HTH_LACI"/>
    <property type="match status" value="1"/>
</dbReference>
<dbReference type="CDD" id="cd01392">
    <property type="entry name" value="HTH_LacI"/>
    <property type="match status" value="1"/>
</dbReference>
<keyword evidence="6" id="KW-1185">Reference proteome</keyword>
<dbReference type="Pfam" id="PF00356">
    <property type="entry name" value="LacI"/>
    <property type="match status" value="1"/>
</dbReference>
<proteinExistence type="predicted"/>
<dbReference type="CDD" id="cd01575">
    <property type="entry name" value="PBP1_GntR"/>
    <property type="match status" value="1"/>
</dbReference>
<dbReference type="Gene3D" id="1.10.260.40">
    <property type="entry name" value="lambda repressor-like DNA-binding domains"/>
    <property type="match status" value="1"/>
</dbReference>
<feature type="domain" description="HTH lacI-type" evidence="4">
    <location>
        <begin position="1"/>
        <end position="53"/>
    </location>
</feature>
<dbReference type="GO" id="GO:0000976">
    <property type="term" value="F:transcription cis-regulatory region binding"/>
    <property type="evidence" value="ECO:0007669"/>
    <property type="project" value="TreeGrafter"/>
</dbReference>
<keyword evidence="2" id="KW-0238">DNA-binding</keyword>
<dbReference type="InterPro" id="IPR046335">
    <property type="entry name" value="LacI/GalR-like_sensor"/>
</dbReference>
<dbReference type="InterPro" id="IPR010982">
    <property type="entry name" value="Lambda_DNA-bd_dom_sf"/>
</dbReference>
<sequence length="325" mass="34733">MQFVAKAAGVSPMTVSNSFRHPERVQEETRLRVLQVAADHGYVPNRAAGDLASGQSRVIGAVIPSIKNSSFYRYVRGMQDAVAAHGYELILTLADTTVQEHVAVATFLGLRVAGIILVGNEHEPATIDLLRKTSVPIVETWVIHDPIDMAVGYCVAAATRALVETVLSRGLRRIGFVGYAGEVSRRFTERLPAFRESMETAGLRPDLVHLVDEADGFGAGPSALEALHRLDPAIEVVLCPTDIVAAGVVFECGRRGWAVPERLAVAGWGDYEIASEITPGLTTVQPNAHDMGWQAVTLVLNRAAGEAAAETVVDTGFAVVCRASA</sequence>
<dbReference type="STRING" id="1855383.SAMN05216548_10215"/>
<dbReference type="PANTHER" id="PTHR30146">
    <property type="entry name" value="LACI-RELATED TRANSCRIPTIONAL REPRESSOR"/>
    <property type="match status" value="1"/>
</dbReference>
<dbReference type="InterPro" id="IPR028082">
    <property type="entry name" value="Peripla_BP_I"/>
</dbReference>
<evidence type="ECO:0000256" key="1">
    <source>
        <dbReference type="ARBA" id="ARBA00023015"/>
    </source>
</evidence>
<dbReference type="Proteomes" id="UP000199647">
    <property type="component" value="Unassembled WGS sequence"/>
</dbReference>
<organism evidence="5 6">
    <name type="scientific">Faunimonas pinastri</name>
    <dbReference type="NCBI Taxonomy" id="1855383"/>
    <lineage>
        <taxon>Bacteria</taxon>
        <taxon>Pseudomonadati</taxon>
        <taxon>Pseudomonadota</taxon>
        <taxon>Alphaproteobacteria</taxon>
        <taxon>Hyphomicrobiales</taxon>
        <taxon>Afifellaceae</taxon>
        <taxon>Faunimonas</taxon>
    </lineage>
</organism>
<dbReference type="Pfam" id="PF13377">
    <property type="entry name" value="Peripla_BP_3"/>
    <property type="match status" value="1"/>
</dbReference>
<reference evidence="5 6" key="1">
    <citation type="submission" date="2016-10" db="EMBL/GenBank/DDBJ databases">
        <authorList>
            <person name="de Groot N.N."/>
        </authorList>
    </citation>
    <scope>NUCLEOTIDE SEQUENCE [LARGE SCALE GENOMIC DNA]</scope>
    <source>
        <strain evidence="5 6">A52C2</strain>
    </source>
</reference>
<evidence type="ECO:0000256" key="3">
    <source>
        <dbReference type="ARBA" id="ARBA00023163"/>
    </source>
</evidence>
<accession>A0A1H9C1L0</accession>